<dbReference type="Proteomes" id="UP001056978">
    <property type="component" value="Chromosome 13"/>
</dbReference>
<evidence type="ECO:0000313" key="1">
    <source>
        <dbReference type="EMBL" id="KAI4835716.1"/>
    </source>
</evidence>
<sequence>MLHFDCLGKFGRAEFSLPLSENELEVYNSSSNNSYNSYNNNSYNSYSNNSYNSYSNNSYNSYNNNSYNIQHNDDDYDSDRCTVCCCRDDHKDKDRGREQKKVSMSDPFRRFLH</sequence>
<evidence type="ECO:0000313" key="2">
    <source>
        <dbReference type="Proteomes" id="UP001056978"/>
    </source>
</evidence>
<proteinExistence type="predicted"/>
<name>A0ACB9Y3C1_PLABR</name>
<protein>
    <submittedName>
        <fullName evidence="1">Uncharacterized protein</fullName>
    </submittedName>
</protein>
<accession>A0ACB9Y3C1</accession>
<keyword evidence="2" id="KW-1185">Reference proteome</keyword>
<dbReference type="EMBL" id="CM043781">
    <property type="protein sequence ID" value="KAI4835716.1"/>
    <property type="molecule type" value="Genomic_DNA"/>
</dbReference>
<gene>
    <name evidence="1" type="ORF">MKS88_004932</name>
</gene>
<reference evidence="1" key="1">
    <citation type="submission" date="2022-06" db="EMBL/GenBank/DDBJ databases">
        <title>The First Complete Genome of the Simian Malaria Parasite Plasmodium brasilianum.</title>
        <authorList>
            <person name="Bajic M."/>
            <person name="Ravishankar S."/>
        </authorList>
    </citation>
    <scope>NUCLEOTIDE SEQUENCE</scope>
    <source>
        <strain evidence="1">Bolivian I</strain>
    </source>
</reference>
<comment type="caution">
    <text evidence="1">The sequence shown here is derived from an EMBL/GenBank/DDBJ whole genome shotgun (WGS) entry which is preliminary data.</text>
</comment>
<organism evidence="1 2">
    <name type="scientific">Plasmodium brasilianum</name>
    <dbReference type="NCBI Taxonomy" id="5824"/>
    <lineage>
        <taxon>Eukaryota</taxon>
        <taxon>Sar</taxon>
        <taxon>Alveolata</taxon>
        <taxon>Apicomplexa</taxon>
        <taxon>Aconoidasida</taxon>
        <taxon>Haemosporida</taxon>
        <taxon>Plasmodiidae</taxon>
        <taxon>Plasmodium</taxon>
        <taxon>Plasmodium (Plasmodium)</taxon>
    </lineage>
</organism>